<feature type="transmembrane region" description="Helical" evidence="2">
    <location>
        <begin position="16"/>
        <end position="35"/>
    </location>
</feature>
<proteinExistence type="predicted"/>
<feature type="region of interest" description="Disordered" evidence="1">
    <location>
        <begin position="192"/>
        <end position="213"/>
    </location>
</feature>
<evidence type="ECO:0000313" key="3">
    <source>
        <dbReference type="EMBL" id="OGD81425.1"/>
    </source>
</evidence>
<dbReference type="Proteomes" id="UP000179237">
    <property type="component" value="Unassembled WGS sequence"/>
</dbReference>
<feature type="compositionally biased region" description="Polar residues" evidence="1">
    <location>
        <begin position="196"/>
        <end position="213"/>
    </location>
</feature>
<organism evidence="3 4">
    <name type="scientific">Candidatus Collierbacteria bacterium RIFOXYD1_FULL_40_9</name>
    <dbReference type="NCBI Taxonomy" id="1817731"/>
    <lineage>
        <taxon>Bacteria</taxon>
        <taxon>Candidatus Collieribacteriota</taxon>
    </lineage>
</organism>
<name>A0A1F5FP51_9BACT</name>
<dbReference type="AlphaFoldDB" id="A0A1F5FP51"/>
<keyword evidence="2" id="KW-1133">Transmembrane helix</keyword>
<dbReference type="EMBL" id="MFAQ01000044">
    <property type="protein sequence ID" value="OGD81425.1"/>
    <property type="molecule type" value="Genomic_DNA"/>
</dbReference>
<keyword evidence="2" id="KW-0472">Membrane</keyword>
<protein>
    <recommendedName>
        <fullName evidence="5">Type II secretion system protein GspG C-terminal domain-containing protein</fullName>
    </recommendedName>
</protein>
<accession>A0A1F5FP51</accession>
<dbReference type="InterPro" id="IPR045584">
    <property type="entry name" value="Pilin-like"/>
</dbReference>
<dbReference type="SUPFAM" id="SSF54523">
    <property type="entry name" value="Pili subunits"/>
    <property type="match status" value="1"/>
</dbReference>
<reference evidence="3 4" key="1">
    <citation type="journal article" date="2016" name="Nat. Commun.">
        <title>Thousands of microbial genomes shed light on interconnected biogeochemical processes in an aquifer system.</title>
        <authorList>
            <person name="Anantharaman K."/>
            <person name="Brown C.T."/>
            <person name="Hug L.A."/>
            <person name="Sharon I."/>
            <person name="Castelle C.J."/>
            <person name="Probst A.J."/>
            <person name="Thomas B.C."/>
            <person name="Singh A."/>
            <person name="Wilkins M.J."/>
            <person name="Karaoz U."/>
            <person name="Brodie E.L."/>
            <person name="Williams K.H."/>
            <person name="Hubbard S.S."/>
            <person name="Banfield J.F."/>
        </authorList>
    </citation>
    <scope>NUCLEOTIDE SEQUENCE [LARGE SCALE GENOMIC DNA]</scope>
</reference>
<evidence type="ECO:0000256" key="2">
    <source>
        <dbReference type="SAM" id="Phobius"/>
    </source>
</evidence>
<gene>
    <name evidence="3" type="ORF">A2572_01660</name>
</gene>
<dbReference type="Gene3D" id="3.30.700.10">
    <property type="entry name" value="Glycoprotein, Type 4 Pilin"/>
    <property type="match status" value="1"/>
</dbReference>
<evidence type="ECO:0000256" key="1">
    <source>
        <dbReference type="SAM" id="MobiDB-lite"/>
    </source>
</evidence>
<comment type="caution">
    <text evidence="3">The sequence shown here is derived from an EMBL/GenBank/DDBJ whole genome shotgun (WGS) entry which is preliminary data.</text>
</comment>
<keyword evidence="2" id="KW-0812">Transmembrane</keyword>
<sequence>MLAQVAKKRINRGISLLETLIAISLLAILTTYFWIDVPSLRGRVYDAVRKSDLEKIKVALEDYYARVDSYPSALPSCGQPFSYSNSETTSPIPCDPVTKLPYPYQVLSTGQSYRLYTTLFNKQDYSITKVGCQGGCGSQCQYNYGVSSPGTTLEKCSYVCAPGGGKSGSCEQYHDPDRSQCPKLYLADPTCASECSKPQNRCKNASGKQHLQE</sequence>
<evidence type="ECO:0000313" key="4">
    <source>
        <dbReference type="Proteomes" id="UP000179237"/>
    </source>
</evidence>
<evidence type="ECO:0008006" key="5">
    <source>
        <dbReference type="Google" id="ProtNLM"/>
    </source>
</evidence>